<feature type="signal peptide" evidence="1">
    <location>
        <begin position="1"/>
        <end position="22"/>
    </location>
</feature>
<feature type="chain" id="PRO_5042965035" evidence="1">
    <location>
        <begin position="23"/>
        <end position="784"/>
    </location>
</feature>
<dbReference type="Proteomes" id="UP001374579">
    <property type="component" value="Unassembled WGS sequence"/>
</dbReference>
<reference evidence="2 3" key="1">
    <citation type="submission" date="2024-02" db="EMBL/GenBank/DDBJ databases">
        <title>Chromosome-scale genome assembly of the rough periwinkle Littorina saxatilis.</title>
        <authorList>
            <person name="De Jode A."/>
            <person name="Faria R."/>
            <person name="Formenti G."/>
            <person name="Sims Y."/>
            <person name="Smith T.P."/>
            <person name="Tracey A."/>
            <person name="Wood J.M.D."/>
            <person name="Zagrodzka Z.B."/>
            <person name="Johannesson K."/>
            <person name="Butlin R.K."/>
            <person name="Leder E.H."/>
        </authorList>
    </citation>
    <scope>NUCLEOTIDE SEQUENCE [LARGE SCALE GENOMIC DNA]</scope>
    <source>
        <strain evidence="2">Snail1</strain>
        <tissue evidence="2">Muscle</tissue>
    </source>
</reference>
<gene>
    <name evidence="2" type="ORF">V1264_002929</name>
</gene>
<protein>
    <submittedName>
        <fullName evidence="2">Uncharacterized protein</fullName>
    </submittedName>
</protein>
<accession>A0AAN9B4N2</accession>
<evidence type="ECO:0000313" key="2">
    <source>
        <dbReference type="EMBL" id="KAK7098683.1"/>
    </source>
</evidence>
<organism evidence="2 3">
    <name type="scientific">Littorina saxatilis</name>
    <dbReference type="NCBI Taxonomy" id="31220"/>
    <lineage>
        <taxon>Eukaryota</taxon>
        <taxon>Metazoa</taxon>
        <taxon>Spiralia</taxon>
        <taxon>Lophotrochozoa</taxon>
        <taxon>Mollusca</taxon>
        <taxon>Gastropoda</taxon>
        <taxon>Caenogastropoda</taxon>
        <taxon>Littorinimorpha</taxon>
        <taxon>Littorinoidea</taxon>
        <taxon>Littorinidae</taxon>
        <taxon>Littorina</taxon>
    </lineage>
</organism>
<sequence length="784" mass="87088">MHRSMRSFLFFAFSASFSLVNAAQLDSHRLNSRPSKPATGQRDADPFSFDIDGHAKFTFSQGGSAWLQSAPAFLYTEGKRFSAEDGSLKLDHQATESGADKMGTWTSQCFVYMAGSRSWKLCAKTWSSPAWPLVVFQQHYMNGTDGSAHDTDSVISGFPSFQIPTSDIGLGYFSYQGGQFGYKNLTYGKWIQGGGTLSGGAVGGPVTVFDQKGGACIMAPFSEFMSTSRELDSKGRVNWGVMGGVVSVPQGFIQQTAVYCGNAGINQVFSDWGTFMRTYYDKTDVYRKADLSIHYLGYYTDAGAYYYVKPEPNKTYEQTILDLKAFADLLGIPFRYIQYDAWFYPKGPPDSRGTMTWSATSDIAPDGLQYVYNITKWPVVAHNMWWSSKTPYAKANGGKYNFIVEKQKAIPQDLTFWMDLFNQARLWGVSVYEQDFLDVEFGTMNATQSTVDVAKTWLMQMGQAARATGLTIQYCMSNPRHAMQSLEIPAVTHARVSVDYRPGLDQWQIGVTSILAHALGLAPWKDNFWTVTEQPGNTYNMSEPDPELKAVVSTLSTGPVGSSDMLQHTNVSLLMQCCRVDGLILKPSKPATAIDKQLWQSVWNNGLGPSGQVWTTYSHVGHDWYFGIILAAGLTDDFKLSPSDAGFQFFNPTKVLRRPGQGVPDPLLADFGDNSPLTLTSRCTVHDFCMYYTSPVFTVGTEETQIIIYGEESKFVPMSRDRVSNIEVTGDGVYVTFQGTRMETIIFTYLFNGATVRRFLMFDNSGMATLSLEAPPPMSVRTFV</sequence>
<keyword evidence="1" id="KW-0732">Signal</keyword>
<dbReference type="AlphaFoldDB" id="A0AAN9B4N2"/>
<name>A0AAN9B4N2_9CAEN</name>
<comment type="caution">
    <text evidence="2">The sequence shown here is derived from an EMBL/GenBank/DDBJ whole genome shotgun (WGS) entry which is preliminary data.</text>
</comment>
<dbReference type="EMBL" id="JBAMIC010000012">
    <property type="protein sequence ID" value="KAK7098683.1"/>
    <property type="molecule type" value="Genomic_DNA"/>
</dbReference>
<proteinExistence type="predicted"/>
<keyword evidence="3" id="KW-1185">Reference proteome</keyword>
<evidence type="ECO:0000313" key="3">
    <source>
        <dbReference type="Proteomes" id="UP001374579"/>
    </source>
</evidence>
<evidence type="ECO:0000256" key="1">
    <source>
        <dbReference type="SAM" id="SignalP"/>
    </source>
</evidence>